<dbReference type="GeneID" id="17262042"/>
<dbReference type="SUPFAM" id="SSF89796">
    <property type="entry name" value="CoA-transferase family III (CaiB/BaiF)"/>
    <property type="match status" value="2"/>
</dbReference>
<dbReference type="InterPro" id="IPR023606">
    <property type="entry name" value="CoA-Trfase_III_dom_1_sf"/>
</dbReference>
<evidence type="ECO:0008006" key="5">
    <source>
        <dbReference type="Google" id="ProtNLM"/>
    </source>
</evidence>
<dbReference type="STRING" id="2903.R1DN18"/>
<dbReference type="PaxDb" id="2903-EOD15895"/>
<organism evidence="3 4">
    <name type="scientific">Emiliania huxleyi (strain CCMP1516)</name>
    <dbReference type="NCBI Taxonomy" id="280463"/>
    <lineage>
        <taxon>Eukaryota</taxon>
        <taxon>Haptista</taxon>
        <taxon>Haptophyta</taxon>
        <taxon>Prymnesiophyceae</taxon>
        <taxon>Isochrysidales</taxon>
        <taxon>Noelaerhabdaceae</taxon>
        <taxon>Emiliania</taxon>
    </lineage>
</organism>
<dbReference type="InterPro" id="IPR044855">
    <property type="entry name" value="CoA-Trfase_III_dom3_sf"/>
</dbReference>
<reference evidence="4" key="1">
    <citation type="journal article" date="2013" name="Nature">
        <title>Pan genome of the phytoplankton Emiliania underpins its global distribution.</title>
        <authorList>
            <person name="Read B.A."/>
            <person name="Kegel J."/>
            <person name="Klute M.J."/>
            <person name="Kuo A."/>
            <person name="Lefebvre S.C."/>
            <person name="Maumus F."/>
            <person name="Mayer C."/>
            <person name="Miller J."/>
            <person name="Monier A."/>
            <person name="Salamov A."/>
            <person name="Young J."/>
            <person name="Aguilar M."/>
            <person name="Claverie J.M."/>
            <person name="Frickenhaus S."/>
            <person name="Gonzalez K."/>
            <person name="Herman E.K."/>
            <person name="Lin Y.C."/>
            <person name="Napier J."/>
            <person name="Ogata H."/>
            <person name="Sarno A.F."/>
            <person name="Shmutz J."/>
            <person name="Schroeder D."/>
            <person name="de Vargas C."/>
            <person name="Verret F."/>
            <person name="von Dassow P."/>
            <person name="Valentin K."/>
            <person name="Van de Peer Y."/>
            <person name="Wheeler G."/>
            <person name="Dacks J.B."/>
            <person name="Delwiche C.F."/>
            <person name="Dyhrman S.T."/>
            <person name="Glockner G."/>
            <person name="John U."/>
            <person name="Richards T."/>
            <person name="Worden A.Z."/>
            <person name="Zhang X."/>
            <person name="Grigoriev I.V."/>
            <person name="Allen A.E."/>
            <person name="Bidle K."/>
            <person name="Borodovsky M."/>
            <person name="Bowler C."/>
            <person name="Brownlee C."/>
            <person name="Cock J.M."/>
            <person name="Elias M."/>
            <person name="Gladyshev V.N."/>
            <person name="Groth M."/>
            <person name="Guda C."/>
            <person name="Hadaegh A."/>
            <person name="Iglesias-Rodriguez M.D."/>
            <person name="Jenkins J."/>
            <person name="Jones B.M."/>
            <person name="Lawson T."/>
            <person name="Leese F."/>
            <person name="Lindquist E."/>
            <person name="Lobanov A."/>
            <person name="Lomsadze A."/>
            <person name="Malik S.B."/>
            <person name="Marsh M.E."/>
            <person name="Mackinder L."/>
            <person name="Mock T."/>
            <person name="Mueller-Roeber B."/>
            <person name="Pagarete A."/>
            <person name="Parker M."/>
            <person name="Probert I."/>
            <person name="Quesneville H."/>
            <person name="Raines C."/>
            <person name="Rensing S.A."/>
            <person name="Riano-Pachon D.M."/>
            <person name="Richier S."/>
            <person name="Rokitta S."/>
            <person name="Shiraiwa Y."/>
            <person name="Soanes D.M."/>
            <person name="van der Giezen M."/>
            <person name="Wahlund T.M."/>
            <person name="Williams B."/>
            <person name="Wilson W."/>
            <person name="Wolfe G."/>
            <person name="Wurch L.L."/>
        </authorList>
    </citation>
    <scope>NUCLEOTIDE SEQUENCE</scope>
</reference>
<comment type="similarity">
    <text evidence="1">Belongs to the CoA-transferase III family.</text>
</comment>
<dbReference type="PANTHER" id="PTHR48228">
    <property type="entry name" value="SUCCINYL-COA--D-CITRAMALATE COA-TRANSFERASE"/>
    <property type="match status" value="1"/>
</dbReference>
<dbReference type="InterPro" id="IPR003673">
    <property type="entry name" value="CoA-Trfase_fam_III"/>
</dbReference>
<dbReference type="HOGENOM" id="CLU_333020_0_0_1"/>
<evidence type="ECO:0000256" key="1">
    <source>
        <dbReference type="ARBA" id="ARBA00008383"/>
    </source>
</evidence>
<evidence type="ECO:0000256" key="2">
    <source>
        <dbReference type="ARBA" id="ARBA00022679"/>
    </source>
</evidence>
<dbReference type="Pfam" id="PF02515">
    <property type="entry name" value="CoA_transf_3"/>
    <property type="match status" value="2"/>
</dbReference>
<dbReference type="KEGG" id="ehx:EMIHUDRAFT_558015"/>
<keyword evidence="4" id="KW-1185">Reference proteome</keyword>
<name>A0A0D3IXB0_EMIH1</name>
<keyword evidence="2" id="KW-0808">Transferase</keyword>
<dbReference type="EnsemblProtists" id="EOD15895">
    <property type="protein sequence ID" value="EOD15895"/>
    <property type="gene ID" value="EMIHUDRAFT_558015"/>
</dbReference>
<dbReference type="Gene3D" id="3.30.1540.10">
    <property type="entry name" value="formyl-coa transferase, domain 3"/>
    <property type="match status" value="1"/>
</dbReference>
<dbReference type="InterPro" id="IPR050509">
    <property type="entry name" value="CoA-transferase_III"/>
</dbReference>
<sequence>MWPLRAGRASRASHSSWLAKPRLPLVARRSLSAAVAKPRLPFEGVRVLEKANLLSGRLTGLLFADQGAEVLVIDPKEGGSVDSYLNRNKIAVRASDVEPSSADIILVDGADASLARLPHQVLMRTVAALPGDERFGHLPDDVDEDYLSALTGFFTDMDMMGWLDRPVTYTPLQLCSIYAGVIGANACAAALLDRLRCGQGREIHASRIAGGLSAIGALCLKQRGLPPHLDPVPAIYKSSADILAKRRGIEPSELDAYKQAAISDPAKQAWLFQRLYPFMAPYKCSDGEWILPMATFNRRLATGYCAYLGFADDVSAFGIVDRDPYDPASAPFDDRNLALPIGFNFPSSCKVAELFEAKFLQKTALEWEAELEAAGLPCAVIQTWEAWMRDPDARAARIFAEVGGEVQLGRAAWVKSAGEYPDLQPMVDGAAAVARDRAAPPPAATAPPRQRPLEGFVICDFANVIAGPACGRMLAELGATVYKLGPGVPQHGPMVMMVWQAELHQGKHSIILDAKKVEAREVIQRAIKAADVVLVNKMDNQLVSLGLNREALDVANRKAILLQLKSHQGERYTRKSNWNGYDPALQGKTGLMTRFGPHDPAAVAREGAGAGVPNFHGVASCVDYLTGYMAAWAGLAALYSREVRGGEQGDWAVTSLAVCASLTQLTLQRGEPPPSAVGHDATGMTPHKRVFPVAGGRFIYGQAPEACDVRELAATLSSLESDAAIAHFENALGGALAVPVLTVQEIAALCSDGGSKTANFTRKRGESGWEVETWEPTWFCFDGAPLSCARPPAFAGADAPQVLAALGYSPGEVLGLKQSRAVVPTSWYAWADEPPREPLSSPVPPSVTAAHNVPARDLELLKEGLE</sequence>
<dbReference type="AlphaFoldDB" id="A0A0D3IXB0"/>
<evidence type="ECO:0000313" key="3">
    <source>
        <dbReference type="EnsemblProtists" id="EOD15895"/>
    </source>
</evidence>
<dbReference type="PANTHER" id="PTHR48228:SF6">
    <property type="entry name" value="L-CARNITINE COA-TRANSFERASE"/>
    <property type="match status" value="1"/>
</dbReference>
<proteinExistence type="inferred from homology"/>
<dbReference type="RefSeq" id="XP_005768324.1">
    <property type="nucleotide sequence ID" value="XM_005768267.1"/>
</dbReference>
<accession>A0A0D3IXB0</accession>
<reference evidence="3" key="2">
    <citation type="submission" date="2024-10" db="UniProtKB">
        <authorList>
            <consortium name="EnsemblProtists"/>
        </authorList>
    </citation>
    <scope>IDENTIFICATION</scope>
</reference>
<dbReference type="GO" id="GO:0003824">
    <property type="term" value="F:catalytic activity"/>
    <property type="evidence" value="ECO:0007669"/>
    <property type="project" value="InterPro"/>
</dbReference>
<protein>
    <recommendedName>
        <fullName evidence="5">DddD enzyme</fullName>
    </recommendedName>
</protein>
<dbReference type="Proteomes" id="UP000013827">
    <property type="component" value="Unassembled WGS sequence"/>
</dbReference>
<dbReference type="Gene3D" id="3.40.50.10540">
    <property type="entry name" value="Crotonobetainyl-coa:carnitine coa-transferase, domain 1"/>
    <property type="match status" value="3"/>
</dbReference>
<evidence type="ECO:0000313" key="4">
    <source>
        <dbReference type="Proteomes" id="UP000013827"/>
    </source>
</evidence>